<dbReference type="GO" id="GO:0004181">
    <property type="term" value="F:metallocarboxypeptidase activity"/>
    <property type="evidence" value="ECO:0007669"/>
    <property type="project" value="InterPro"/>
</dbReference>
<dbReference type="OrthoDB" id="9758209at2"/>
<evidence type="ECO:0000313" key="10">
    <source>
        <dbReference type="EMBL" id="AUD01714.1"/>
    </source>
</evidence>
<proteinExistence type="inferred from homology"/>
<feature type="signal peptide" evidence="8">
    <location>
        <begin position="1"/>
        <end position="24"/>
    </location>
</feature>
<dbReference type="RefSeq" id="WP_100987435.1">
    <property type="nucleotide sequence ID" value="NZ_CP025096.1"/>
</dbReference>
<dbReference type="PROSITE" id="PS52035">
    <property type="entry name" value="PEPTIDASE_M14"/>
    <property type="match status" value="1"/>
</dbReference>
<organism evidence="10 11">
    <name type="scientific">Spirosoma pollinicola</name>
    <dbReference type="NCBI Taxonomy" id="2057025"/>
    <lineage>
        <taxon>Bacteria</taxon>
        <taxon>Pseudomonadati</taxon>
        <taxon>Bacteroidota</taxon>
        <taxon>Cytophagia</taxon>
        <taxon>Cytophagales</taxon>
        <taxon>Cytophagaceae</taxon>
        <taxon>Spirosoma</taxon>
    </lineage>
</organism>
<dbReference type="SUPFAM" id="SSF52317">
    <property type="entry name" value="Class I glutamine amidotransferase-like"/>
    <property type="match status" value="1"/>
</dbReference>
<comment type="similarity">
    <text evidence="2 7">Belongs to the peptidase M14 family.</text>
</comment>
<comment type="cofactor">
    <cofactor evidence="1">
        <name>Zn(2+)</name>
        <dbReference type="ChEBI" id="CHEBI:29105"/>
    </cofactor>
</comment>
<evidence type="ECO:0000259" key="9">
    <source>
        <dbReference type="PROSITE" id="PS52035"/>
    </source>
</evidence>
<dbReference type="CDD" id="cd06238">
    <property type="entry name" value="M14-like"/>
    <property type="match status" value="1"/>
</dbReference>
<evidence type="ECO:0000256" key="5">
    <source>
        <dbReference type="ARBA" id="ARBA00022833"/>
    </source>
</evidence>
<protein>
    <submittedName>
        <fullName evidence="10">Zinc carboxypeptidase</fullName>
    </submittedName>
</protein>
<evidence type="ECO:0000313" key="11">
    <source>
        <dbReference type="Proteomes" id="UP000232883"/>
    </source>
</evidence>
<dbReference type="PANTHER" id="PTHR11705">
    <property type="entry name" value="PROTEASE FAMILY M14 CARBOXYPEPTIDASE A,B"/>
    <property type="match status" value="1"/>
</dbReference>
<keyword evidence="5" id="KW-0862">Zinc</keyword>
<reference evidence="10 11" key="1">
    <citation type="submission" date="2017-11" db="EMBL/GenBank/DDBJ databases">
        <title>Taxonomic description and genome sequences of Spirosoma HA7 sp. nov., isolated from pollen microhabitat of Corylus avellana.</title>
        <authorList>
            <person name="Ambika Manirajan B."/>
            <person name="Suarez C."/>
            <person name="Ratering S."/>
            <person name="Geissler-Plaum R."/>
            <person name="Cardinale M."/>
            <person name="Sylvia S."/>
        </authorList>
    </citation>
    <scope>NUCLEOTIDE SEQUENCE [LARGE SCALE GENOMIC DNA]</scope>
    <source>
        <strain evidence="10 11">HA7</strain>
    </source>
</reference>
<evidence type="ECO:0000256" key="1">
    <source>
        <dbReference type="ARBA" id="ARBA00001947"/>
    </source>
</evidence>
<feature type="active site" description="Proton donor/acceptor" evidence="7">
    <location>
        <position position="342"/>
    </location>
</feature>
<dbReference type="GO" id="GO:0008270">
    <property type="term" value="F:zinc ion binding"/>
    <property type="evidence" value="ECO:0007669"/>
    <property type="project" value="InterPro"/>
</dbReference>
<keyword evidence="10" id="KW-0121">Carboxypeptidase</keyword>
<name>A0A2K8YVV9_9BACT</name>
<accession>A0A2K8YVV9</accession>
<dbReference type="PANTHER" id="PTHR11705:SF143">
    <property type="entry name" value="SLL0236 PROTEIN"/>
    <property type="match status" value="1"/>
</dbReference>
<dbReference type="GO" id="GO:0005615">
    <property type="term" value="C:extracellular space"/>
    <property type="evidence" value="ECO:0007669"/>
    <property type="project" value="TreeGrafter"/>
</dbReference>
<keyword evidence="11" id="KW-1185">Reference proteome</keyword>
<evidence type="ECO:0000256" key="2">
    <source>
        <dbReference type="ARBA" id="ARBA00005988"/>
    </source>
</evidence>
<gene>
    <name evidence="10" type="ORF">CWM47_07695</name>
</gene>
<dbReference type="SMART" id="SM00631">
    <property type="entry name" value="Zn_pept"/>
    <property type="match status" value="1"/>
</dbReference>
<evidence type="ECO:0000256" key="3">
    <source>
        <dbReference type="ARBA" id="ARBA00022670"/>
    </source>
</evidence>
<dbReference type="InterPro" id="IPR000834">
    <property type="entry name" value="Peptidase_M14"/>
</dbReference>
<dbReference type="Gene3D" id="3.40.630.10">
    <property type="entry name" value="Zn peptidases"/>
    <property type="match status" value="1"/>
</dbReference>
<keyword evidence="6" id="KW-0482">Metalloprotease</keyword>
<sequence>MKHFLLLAGLTAASLTMHSESAWAQTTSSTPASAPSISGVDSPEKFLGYKIGERFTPHYRVLAYAEQVARQLPKRIKLIPYGTTYEGRQLMVVAIGSEENISRLEEIRTNNLKRIGLMDGNPTAAAQPPIAWLSYNVHGNEAVSSETFMDVLYRLLNPSDAVSQKVMNTTVVILDPGLNPDGHDRYVNWYNQMLGSTPDPTPSAREHNEPWPGGRYTHYLFDPNRDWAWQTQEITQQRMALYQQWMPQLHGDFHEMSVESPYYFAPSAKPYHEDITPFQRKFQQTIGEYCSRYFDKNGWLYYTRERFDLFYPSYGDTYPTYNGAIGMTFEQGGSGRAGLAIEKADGDTLTLRQRIDHHVASSFATLESVADRPAEIVKEFGQFFDKSRNTPIGVYKSYVIKSNGDAGRLKALQQLLERNKISFGYSGKAQTVTSGFNYTSQKNEKNVSVGADDIVISAYQPKSTLLKILFEQNSALEDSATYDITAWSLPYAFGLQTFGLTTRINPTSNQPATASSSASAGTTTATRPYAYLVRWQSLPAVQMLAGLLKQKIRVRAAEKPFDLENKSFPSGTLIVARAGNERLGDRFDALVRAEAAKTGADLTPVQTGFVSKGSDFGSDFVTGLKAPRVGVVVGEGTPPPSAGEVWHYFDQELHYPIALLDGNTLSNVQWNKLDVLILPTNYNYSRYLNEKTLSTIREWVRAGGKLIAMERAAAFLAGKDGFNLKEKEDKAKDKSKDKGAALDSLKLYIDRERSAIVDDIPGSIYRVDIDTSHPLGFGLSGGYYALVQNAYNFDFLKDGWNVGYLKANNYIAGFSGRNAKEKLKNTLVMGVQELGRGSVVYLADDPLFRGFWYNGKLLFGNAVFMVGN</sequence>
<feature type="domain" description="Peptidase M14" evidence="9">
    <location>
        <begin position="54"/>
        <end position="369"/>
    </location>
</feature>
<keyword evidence="4" id="KW-0378">Hydrolase</keyword>
<evidence type="ECO:0000256" key="4">
    <source>
        <dbReference type="ARBA" id="ARBA00022801"/>
    </source>
</evidence>
<evidence type="ECO:0000256" key="6">
    <source>
        <dbReference type="ARBA" id="ARBA00023049"/>
    </source>
</evidence>
<keyword evidence="8" id="KW-0732">Signal</keyword>
<dbReference type="Proteomes" id="UP000232883">
    <property type="component" value="Chromosome"/>
</dbReference>
<dbReference type="EMBL" id="CP025096">
    <property type="protein sequence ID" value="AUD01714.1"/>
    <property type="molecule type" value="Genomic_DNA"/>
</dbReference>
<evidence type="ECO:0000256" key="7">
    <source>
        <dbReference type="PROSITE-ProRule" id="PRU01379"/>
    </source>
</evidence>
<dbReference type="InterPro" id="IPR029062">
    <property type="entry name" value="Class_I_gatase-like"/>
</dbReference>
<evidence type="ECO:0000256" key="8">
    <source>
        <dbReference type="SAM" id="SignalP"/>
    </source>
</evidence>
<dbReference type="Gene3D" id="3.40.50.880">
    <property type="match status" value="1"/>
</dbReference>
<dbReference type="Pfam" id="PF00246">
    <property type="entry name" value="Peptidase_M14"/>
    <property type="match status" value="1"/>
</dbReference>
<dbReference type="AlphaFoldDB" id="A0A2K8YVV9"/>
<dbReference type="SUPFAM" id="SSF53187">
    <property type="entry name" value="Zn-dependent exopeptidases"/>
    <property type="match status" value="1"/>
</dbReference>
<feature type="chain" id="PRO_5014933921" evidence="8">
    <location>
        <begin position="25"/>
        <end position="868"/>
    </location>
</feature>
<keyword evidence="3" id="KW-0645">Protease</keyword>
<dbReference type="GO" id="GO:0006508">
    <property type="term" value="P:proteolysis"/>
    <property type="evidence" value="ECO:0007669"/>
    <property type="project" value="UniProtKB-KW"/>
</dbReference>
<dbReference type="KEGG" id="spir:CWM47_07695"/>